<dbReference type="GO" id="GO:0005886">
    <property type="term" value="C:plasma membrane"/>
    <property type="evidence" value="ECO:0007669"/>
    <property type="project" value="InterPro"/>
</dbReference>
<gene>
    <name evidence="6" type="ORF">FRY97_06845</name>
</gene>
<feature type="signal peptide" evidence="5">
    <location>
        <begin position="1"/>
        <end position="22"/>
    </location>
</feature>
<keyword evidence="3" id="KW-0201">Cytochrome c-type biogenesis</keyword>
<keyword evidence="7" id="KW-1185">Reference proteome</keyword>
<comment type="caution">
    <text evidence="6">The sequence shown here is derived from an EMBL/GenBank/DDBJ whole genome shotgun (WGS) entry which is preliminary data.</text>
</comment>
<dbReference type="InterPro" id="IPR036127">
    <property type="entry name" value="CcmE-like_sf"/>
</dbReference>
<accession>A0A5C6RRY7</accession>
<feature type="chain" id="PRO_5023149012" evidence="5">
    <location>
        <begin position="23"/>
        <end position="131"/>
    </location>
</feature>
<dbReference type="InterPro" id="IPR004329">
    <property type="entry name" value="CcmE"/>
</dbReference>
<name>A0A5C6RRY7_9BACT</name>
<evidence type="ECO:0000256" key="1">
    <source>
        <dbReference type="ARBA" id="ARBA00004370"/>
    </source>
</evidence>
<dbReference type="AlphaFoldDB" id="A0A5C6RRY7"/>
<evidence type="ECO:0000256" key="2">
    <source>
        <dbReference type="ARBA" id="ARBA00022617"/>
    </source>
</evidence>
<dbReference type="SUPFAM" id="SSF82093">
    <property type="entry name" value="Heme chaperone CcmE"/>
    <property type="match status" value="1"/>
</dbReference>
<dbReference type="RefSeq" id="WP_147166704.1">
    <property type="nucleotide sequence ID" value="NZ_VOOR01000010.1"/>
</dbReference>
<dbReference type="EMBL" id="VOOR01000010">
    <property type="protein sequence ID" value="TXB64937.1"/>
    <property type="molecule type" value="Genomic_DNA"/>
</dbReference>
<evidence type="ECO:0000256" key="5">
    <source>
        <dbReference type="SAM" id="SignalP"/>
    </source>
</evidence>
<reference evidence="6 7" key="1">
    <citation type="submission" date="2019-08" db="EMBL/GenBank/DDBJ databases">
        <title>Genome of Phaeodactylibacter luteus.</title>
        <authorList>
            <person name="Bowman J.P."/>
        </authorList>
    </citation>
    <scope>NUCLEOTIDE SEQUENCE [LARGE SCALE GENOMIC DNA]</scope>
    <source>
        <strain evidence="6 7">KCTC 42180</strain>
    </source>
</reference>
<keyword evidence="5" id="KW-0732">Signal</keyword>
<protein>
    <submittedName>
        <fullName evidence="6">Cytochrome c maturation protein CcmE</fullName>
    </submittedName>
</protein>
<dbReference type="GO" id="GO:0017003">
    <property type="term" value="P:protein-heme linkage"/>
    <property type="evidence" value="ECO:0007669"/>
    <property type="project" value="InterPro"/>
</dbReference>
<dbReference type="InterPro" id="IPR012340">
    <property type="entry name" value="NA-bd_OB-fold"/>
</dbReference>
<dbReference type="Pfam" id="PF03100">
    <property type="entry name" value="CcmE"/>
    <property type="match status" value="1"/>
</dbReference>
<dbReference type="Proteomes" id="UP000321580">
    <property type="component" value="Unassembled WGS sequence"/>
</dbReference>
<evidence type="ECO:0000256" key="4">
    <source>
        <dbReference type="ARBA" id="ARBA00023136"/>
    </source>
</evidence>
<dbReference type="Gene3D" id="2.40.50.140">
    <property type="entry name" value="Nucleic acid-binding proteins"/>
    <property type="match status" value="1"/>
</dbReference>
<evidence type="ECO:0000313" key="7">
    <source>
        <dbReference type="Proteomes" id="UP000321580"/>
    </source>
</evidence>
<comment type="subcellular location">
    <subcellularLocation>
        <location evidence="1">Membrane</location>
    </subcellularLocation>
</comment>
<evidence type="ECO:0000313" key="6">
    <source>
        <dbReference type="EMBL" id="TXB64937.1"/>
    </source>
</evidence>
<sequence>MKKIYIVAIIMVAVSIGLLTTAAEDMSTYATFADAASSGERVKIAGQLSKDKEMYYNPEEDPNYFSFYIKDAVGEEQKVVLLSEKPQDFELSEQIVLTGQMKGEEFVATDMLMKCPSKYKDEEVYIKSEAQ</sequence>
<keyword evidence="2" id="KW-0349">Heme</keyword>
<dbReference type="GO" id="GO:0020037">
    <property type="term" value="F:heme binding"/>
    <property type="evidence" value="ECO:0007669"/>
    <property type="project" value="InterPro"/>
</dbReference>
<keyword evidence="2" id="KW-0408">Iron</keyword>
<dbReference type="OrthoDB" id="1524250at2"/>
<proteinExistence type="predicted"/>
<evidence type="ECO:0000256" key="3">
    <source>
        <dbReference type="ARBA" id="ARBA00022748"/>
    </source>
</evidence>
<keyword evidence="2" id="KW-0479">Metal-binding</keyword>
<keyword evidence="4" id="KW-0472">Membrane</keyword>
<dbReference type="GO" id="GO:0017004">
    <property type="term" value="P:cytochrome complex assembly"/>
    <property type="evidence" value="ECO:0007669"/>
    <property type="project" value="UniProtKB-KW"/>
</dbReference>
<organism evidence="6 7">
    <name type="scientific">Phaeodactylibacter luteus</name>
    <dbReference type="NCBI Taxonomy" id="1564516"/>
    <lineage>
        <taxon>Bacteria</taxon>
        <taxon>Pseudomonadati</taxon>
        <taxon>Bacteroidota</taxon>
        <taxon>Saprospiria</taxon>
        <taxon>Saprospirales</taxon>
        <taxon>Haliscomenobacteraceae</taxon>
        <taxon>Phaeodactylibacter</taxon>
    </lineage>
</organism>